<name>A0A9P4KEY8_9PLEO</name>
<proteinExistence type="predicted"/>
<gene>
    <name evidence="2" type="ORF">CC78DRAFT_122036</name>
</gene>
<feature type="region of interest" description="Disordered" evidence="1">
    <location>
        <begin position="1"/>
        <end position="21"/>
    </location>
</feature>
<keyword evidence="3" id="KW-1185">Reference proteome</keyword>
<dbReference type="EMBL" id="ML986596">
    <property type="protein sequence ID" value="KAF2266642.1"/>
    <property type="molecule type" value="Genomic_DNA"/>
</dbReference>
<comment type="caution">
    <text evidence="2">The sequence shown here is derived from an EMBL/GenBank/DDBJ whole genome shotgun (WGS) entry which is preliminary data.</text>
</comment>
<dbReference type="OrthoDB" id="3777651at2759"/>
<accession>A0A9P4KEY8</accession>
<dbReference type="Proteomes" id="UP000800093">
    <property type="component" value="Unassembled WGS sequence"/>
</dbReference>
<dbReference type="AlphaFoldDB" id="A0A9P4KEY8"/>
<evidence type="ECO:0000313" key="3">
    <source>
        <dbReference type="Proteomes" id="UP000800093"/>
    </source>
</evidence>
<reference evidence="3" key="1">
    <citation type="journal article" date="2020" name="Stud. Mycol.">
        <title>101 Dothideomycetes genomes: A test case for predicting lifestyles and emergence of pathogens.</title>
        <authorList>
            <person name="Haridas S."/>
            <person name="Albert R."/>
            <person name="Binder M."/>
            <person name="Bloem J."/>
            <person name="LaButti K."/>
            <person name="Salamov A."/>
            <person name="Andreopoulos B."/>
            <person name="Baker S."/>
            <person name="Barry K."/>
            <person name="Bills G."/>
            <person name="Bluhm B."/>
            <person name="Cannon C."/>
            <person name="Castanera R."/>
            <person name="Culley D."/>
            <person name="Daum C."/>
            <person name="Ezra D."/>
            <person name="Gonzalez J."/>
            <person name="Henrissat B."/>
            <person name="Kuo A."/>
            <person name="Liang C."/>
            <person name="Lipzen A."/>
            <person name="Lutzoni F."/>
            <person name="Magnuson J."/>
            <person name="Mondo S."/>
            <person name="Nolan M."/>
            <person name="Ohm R."/>
            <person name="Pangilinan J."/>
            <person name="Park H.-J."/>
            <person name="Ramirez L."/>
            <person name="Alfaro M."/>
            <person name="Sun H."/>
            <person name="Tritt A."/>
            <person name="Yoshinaga Y."/>
            <person name="Zwiers L.-H."/>
            <person name="Turgeon B."/>
            <person name="Goodwin S."/>
            <person name="Spatafora J."/>
            <person name="Crous P."/>
            <person name="Grigoriev I."/>
        </authorList>
    </citation>
    <scope>NUCLEOTIDE SEQUENCE [LARGE SCALE GENOMIC DNA]</scope>
    <source>
        <strain evidence="3">CBS 304.66</strain>
    </source>
</reference>
<evidence type="ECO:0000256" key="1">
    <source>
        <dbReference type="SAM" id="MobiDB-lite"/>
    </source>
</evidence>
<sequence length="222" mass="25162">MHLHDSTLYSTPDPNGPNGSPVKLQIWTMLQQSTRHLCTPIGPATLRIPITNTNGEKEKVLQSLESRMTEFETLYKSEVKELQALHAQWETVVGEIWKCGVQFLGEEKMREMLMPSTQNHTGDKEQAKELVVAGDGDQDAGAKGKKKVAFRDPLPRILTQPSAFQRSVQPLPDVPGDEVQKLEDMIDGLGAKQIEEFRKLDKEEKKWWRRKEGRIAAAFQDE</sequence>
<organism evidence="2 3">
    <name type="scientific">Lojkania enalia</name>
    <dbReference type="NCBI Taxonomy" id="147567"/>
    <lineage>
        <taxon>Eukaryota</taxon>
        <taxon>Fungi</taxon>
        <taxon>Dikarya</taxon>
        <taxon>Ascomycota</taxon>
        <taxon>Pezizomycotina</taxon>
        <taxon>Dothideomycetes</taxon>
        <taxon>Pleosporomycetidae</taxon>
        <taxon>Pleosporales</taxon>
        <taxon>Pleosporales incertae sedis</taxon>
        <taxon>Lojkania</taxon>
    </lineage>
</organism>
<protein>
    <submittedName>
        <fullName evidence="2">Uncharacterized protein</fullName>
    </submittedName>
</protein>
<evidence type="ECO:0000313" key="2">
    <source>
        <dbReference type="EMBL" id="KAF2266642.1"/>
    </source>
</evidence>